<dbReference type="InterPro" id="IPR011006">
    <property type="entry name" value="CheY-like_superfamily"/>
</dbReference>
<reference evidence="9 10" key="1">
    <citation type="submission" date="2020-02" db="EMBL/GenBank/DDBJ databases">
        <authorList>
            <person name="Zheng R.K."/>
            <person name="Sun C.M."/>
        </authorList>
    </citation>
    <scope>NUCLEOTIDE SEQUENCE [LARGE SCALE GENOMIC DNA]</scope>
    <source>
        <strain evidence="10">rifampicinis</strain>
    </source>
</reference>
<proteinExistence type="predicted"/>
<dbReference type="SUPFAM" id="SSF52172">
    <property type="entry name" value="CheY-like"/>
    <property type="match status" value="1"/>
</dbReference>
<dbReference type="InterPro" id="IPR001789">
    <property type="entry name" value="Sig_transdc_resp-reg_receiver"/>
</dbReference>
<dbReference type="InterPro" id="IPR001867">
    <property type="entry name" value="OmpR/PhoB-type_DNA-bd"/>
</dbReference>
<dbReference type="PROSITE" id="PS50110">
    <property type="entry name" value="RESPONSE_REGULATORY"/>
    <property type="match status" value="1"/>
</dbReference>
<dbReference type="Pfam" id="PF00486">
    <property type="entry name" value="Trans_reg_C"/>
    <property type="match status" value="1"/>
</dbReference>
<dbReference type="Pfam" id="PF00072">
    <property type="entry name" value="Response_reg"/>
    <property type="match status" value="1"/>
</dbReference>
<dbReference type="PROSITE" id="PS51755">
    <property type="entry name" value="OMPR_PHOB"/>
    <property type="match status" value="1"/>
</dbReference>
<evidence type="ECO:0000256" key="2">
    <source>
        <dbReference type="ARBA" id="ARBA00023015"/>
    </source>
</evidence>
<name>A0A7S8E788_9CHLR</name>
<keyword evidence="3 6" id="KW-0238">DNA-binding</keyword>
<feature type="DNA-binding region" description="OmpR/PhoB-type" evidence="6">
    <location>
        <begin position="180"/>
        <end position="281"/>
    </location>
</feature>
<evidence type="ECO:0000256" key="3">
    <source>
        <dbReference type="ARBA" id="ARBA00023125"/>
    </source>
</evidence>
<dbReference type="Gene3D" id="3.40.50.2300">
    <property type="match status" value="1"/>
</dbReference>
<keyword evidence="4" id="KW-0804">Transcription</keyword>
<evidence type="ECO:0000313" key="9">
    <source>
        <dbReference type="EMBL" id="QPC81619.1"/>
    </source>
</evidence>
<dbReference type="EMBL" id="CP062983">
    <property type="protein sequence ID" value="QPC81619.1"/>
    <property type="molecule type" value="Genomic_DNA"/>
</dbReference>
<dbReference type="GO" id="GO:0000976">
    <property type="term" value="F:transcription cis-regulatory region binding"/>
    <property type="evidence" value="ECO:0007669"/>
    <property type="project" value="TreeGrafter"/>
</dbReference>
<dbReference type="KEGG" id="pmet:G4Y79_18265"/>
<dbReference type="GO" id="GO:0006355">
    <property type="term" value="P:regulation of DNA-templated transcription"/>
    <property type="evidence" value="ECO:0007669"/>
    <property type="project" value="InterPro"/>
</dbReference>
<dbReference type="AlphaFoldDB" id="A0A7S8E788"/>
<dbReference type="PANTHER" id="PTHR48111:SF50">
    <property type="entry name" value="KDP OPERON TRANSCRIPTIONAL REGULATORY PROTEIN KDPE"/>
    <property type="match status" value="1"/>
</dbReference>
<keyword evidence="1 5" id="KW-0597">Phosphoprotein</keyword>
<dbReference type="FunFam" id="3.40.50.2300:FF:000018">
    <property type="entry name" value="DNA-binding transcriptional regulator NtrC"/>
    <property type="match status" value="1"/>
</dbReference>
<evidence type="ECO:0000259" key="7">
    <source>
        <dbReference type="PROSITE" id="PS50110"/>
    </source>
</evidence>
<evidence type="ECO:0000256" key="4">
    <source>
        <dbReference type="ARBA" id="ARBA00023163"/>
    </source>
</evidence>
<evidence type="ECO:0000259" key="8">
    <source>
        <dbReference type="PROSITE" id="PS51755"/>
    </source>
</evidence>
<feature type="domain" description="OmpR/PhoB-type" evidence="8">
    <location>
        <begin position="180"/>
        <end position="281"/>
    </location>
</feature>
<dbReference type="CDD" id="cd00383">
    <property type="entry name" value="trans_reg_C"/>
    <property type="match status" value="1"/>
</dbReference>
<feature type="domain" description="Response regulatory" evidence="7">
    <location>
        <begin position="9"/>
        <end position="123"/>
    </location>
</feature>
<dbReference type="Gene3D" id="1.10.10.10">
    <property type="entry name" value="Winged helix-like DNA-binding domain superfamily/Winged helix DNA-binding domain"/>
    <property type="match status" value="1"/>
</dbReference>
<dbReference type="GO" id="GO:0032993">
    <property type="term" value="C:protein-DNA complex"/>
    <property type="evidence" value="ECO:0007669"/>
    <property type="project" value="TreeGrafter"/>
</dbReference>
<dbReference type="RefSeq" id="WP_195169690.1">
    <property type="nucleotide sequence ID" value="NZ_CP062983.1"/>
</dbReference>
<dbReference type="InterPro" id="IPR039420">
    <property type="entry name" value="WalR-like"/>
</dbReference>
<dbReference type="GO" id="GO:0000156">
    <property type="term" value="F:phosphorelay response regulator activity"/>
    <property type="evidence" value="ECO:0007669"/>
    <property type="project" value="TreeGrafter"/>
</dbReference>
<dbReference type="InterPro" id="IPR016032">
    <property type="entry name" value="Sig_transdc_resp-reg_C-effctor"/>
</dbReference>
<dbReference type="InterPro" id="IPR036388">
    <property type="entry name" value="WH-like_DNA-bd_sf"/>
</dbReference>
<evidence type="ECO:0000313" key="10">
    <source>
        <dbReference type="Proteomes" id="UP000594468"/>
    </source>
</evidence>
<dbReference type="SMART" id="SM00862">
    <property type="entry name" value="Trans_reg_C"/>
    <property type="match status" value="1"/>
</dbReference>
<evidence type="ECO:0000256" key="1">
    <source>
        <dbReference type="ARBA" id="ARBA00022553"/>
    </source>
</evidence>
<dbReference type="GO" id="GO:0005829">
    <property type="term" value="C:cytosol"/>
    <property type="evidence" value="ECO:0007669"/>
    <property type="project" value="TreeGrafter"/>
</dbReference>
<dbReference type="SMART" id="SM00448">
    <property type="entry name" value="REC"/>
    <property type="match status" value="1"/>
</dbReference>
<gene>
    <name evidence="9" type="ORF">G4Y79_18265</name>
</gene>
<feature type="modified residue" description="4-aspartylphosphate" evidence="5">
    <location>
        <position position="58"/>
    </location>
</feature>
<organism evidence="9 10">
    <name type="scientific">Phototrophicus methaneseepsis</name>
    <dbReference type="NCBI Taxonomy" id="2710758"/>
    <lineage>
        <taxon>Bacteria</taxon>
        <taxon>Bacillati</taxon>
        <taxon>Chloroflexota</taxon>
        <taxon>Candidatus Thermofontia</taxon>
        <taxon>Phototrophicales</taxon>
        <taxon>Phototrophicaceae</taxon>
        <taxon>Phototrophicus</taxon>
    </lineage>
</organism>
<keyword evidence="2" id="KW-0805">Transcription regulation</keyword>
<dbReference type="Proteomes" id="UP000594468">
    <property type="component" value="Chromosome"/>
</dbReference>
<keyword evidence="10" id="KW-1185">Reference proteome</keyword>
<accession>A0A7S8E788</accession>
<protein>
    <submittedName>
        <fullName evidence="9">Response regulator transcription factor</fullName>
    </submittedName>
</protein>
<evidence type="ECO:0000256" key="5">
    <source>
        <dbReference type="PROSITE-ProRule" id="PRU00169"/>
    </source>
</evidence>
<sequence>MVSNQPTANVLVVDDEGANRYSVSKTLQRVGYMVSESASGEEALELLTSQEFDVVLTDIRMQGIDGVELLRRVKEASPDAIVILMTGYASLGTAVEALRLGAHDYLIKPSSSQDIRQSVARGIERARNLKRRRRLLDTIKSDVFELTRADIEASNAALSATPTVDRDEIDYRQSMPDTNGSTMKLGPLTVYPGRYQISVDDKPIDLTPTEFDLLLYLAAHRGRVVPCHELVREVRGYTVDESEAREVIRPHVSNLRRKLKSAGQGTDLIVNVRGIGYRLSERAAGD</sequence>
<dbReference type="PANTHER" id="PTHR48111">
    <property type="entry name" value="REGULATOR OF RPOS"/>
    <property type="match status" value="1"/>
</dbReference>
<evidence type="ECO:0000256" key="6">
    <source>
        <dbReference type="PROSITE-ProRule" id="PRU01091"/>
    </source>
</evidence>
<dbReference type="SUPFAM" id="SSF46894">
    <property type="entry name" value="C-terminal effector domain of the bipartite response regulators"/>
    <property type="match status" value="1"/>
</dbReference>